<evidence type="ECO:0008006" key="3">
    <source>
        <dbReference type="Google" id="ProtNLM"/>
    </source>
</evidence>
<dbReference type="AlphaFoldDB" id="A0A1G7GWI8"/>
<gene>
    <name evidence="1" type="ORF">SAMN04488105_109252</name>
</gene>
<accession>A0A1G7GWI8</accession>
<keyword evidence="2" id="KW-1185">Reference proteome</keyword>
<sequence>MLADGAQKTLENQTALAPTIVDTPISFRHLLRHCSRADHDSAERLFEGFLRAPDRQLPWFLATQHSALTALLQSRAAGDVLLSGLVLTDIIGRLAFDLRGLGRTPAPIEPADPLDPLAVDYLVLGSRLGTETMRRQLFGDRKREEVPQYFLTGTAPDLWRRHCAMLDDVATGSSRAERIVKDTNTGFALFQRAALAQPR</sequence>
<dbReference type="EMBL" id="FNAV01000009">
    <property type="protein sequence ID" value="SDE92444.1"/>
    <property type="molecule type" value="Genomic_DNA"/>
</dbReference>
<dbReference type="Proteomes" id="UP000198994">
    <property type="component" value="Unassembled WGS sequence"/>
</dbReference>
<name>A0A1G7GWI8_9RHOB</name>
<evidence type="ECO:0000313" key="1">
    <source>
        <dbReference type="EMBL" id="SDE92444.1"/>
    </source>
</evidence>
<proteinExistence type="predicted"/>
<dbReference type="SUPFAM" id="SSF48613">
    <property type="entry name" value="Heme oxygenase-like"/>
    <property type="match status" value="1"/>
</dbReference>
<dbReference type="Gene3D" id="1.20.910.10">
    <property type="entry name" value="Heme oxygenase-like"/>
    <property type="match status" value="1"/>
</dbReference>
<reference evidence="2" key="1">
    <citation type="submission" date="2016-10" db="EMBL/GenBank/DDBJ databases">
        <authorList>
            <person name="Varghese N."/>
            <person name="Submissions S."/>
        </authorList>
    </citation>
    <scope>NUCLEOTIDE SEQUENCE [LARGE SCALE GENOMIC DNA]</scope>
    <source>
        <strain evidence="2">DSM 10146</strain>
    </source>
</reference>
<dbReference type="InterPro" id="IPR016084">
    <property type="entry name" value="Haem_Oase-like_multi-hlx"/>
</dbReference>
<dbReference type="STRING" id="282683.SAMN04488105_109252"/>
<protein>
    <recommendedName>
        <fullName evidence="3">Heme oxygenase</fullName>
    </recommendedName>
</protein>
<evidence type="ECO:0000313" key="2">
    <source>
        <dbReference type="Proteomes" id="UP000198994"/>
    </source>
</evidence>
<organism evidence="1 2">
    <name type="scientific">Salipiger thiooxidans</name>
    <dbReference type="NCBI Taxonomy" id="282683"/>
    <lineage>
        <taxon>Bacteria</taxon>
        <taxon>Pseudomonadati</taxon>
        <taxon>Pseudomonadota</taxon>
        <taxon>Alphaproteobacteria</taxon>
        <taxon>Rhodobacterales</taxon>
        <taxon>Roseobacteraceae</taxon>
        <taxon>Salipiger</taxon>
    </lineage>
</organism>